<organism evidence="1 2">
    <name type="scientific">Flavobacterium okayamense</name>
    <dbReference type="NCBI Taxonomy" id="2830782"/>
    <lineage>
        <taxon>Bacteria</taxon>
        <taxon>Pseudomonadati</taxon>
        <taxon>Bacteroidota</taxon>
        <taxon>Flavobacteriia</taxon>
        <taxon>Flavobacteriales</taxon>
        <taxon>Flavobacteriaceae</taxon>
        <taxon>Flavobacterium</taxon>
    </lineage>
</organism>
<dbReference type="Proteomes" id="UP000825258">
    <property type="component" value="Chromosome"/>
</dbReference>
<evidence type="ECO:0000313" key="1">
    <source>
        <dbReference type="EMBL" id="BCY29685.1"/>
    </source>
</evidence>
<name>A0ABM7S860_9FLAO</name>
<sequence length="69" mass="8391">MENIQIRDFKYNPELRRLLVEYCLVVYEENAILNDENLIAEYNYLLENNKLNEIFNCEYLTIKTLQNNV</sequence>
<proteinExistence type="predicted"/>
<evidence type="ECO:0000313" key="2">
    <source>
        <dbReference type="Proteomes" id="UP000825258"/>
    </source>
</evidence>
<dbReference type="RefSeq" id="WP_221258751.1">
    <property type="nucleotide sequence ID" value="NZ_AP024749.1"/>
</dbReference>
<protein>
    <submittedName>
        <fullName evidence="1">Uncharacterized protein</fullName>
    </submittedName>
</protein>
<reference evidence="1 2" key="1">
    <citation type="submission" date="2021-06" db="EMBL/GenBank/DDBJ databases">
        <title>Whole genome sequences of Flavobacterium sp. KK2020170 and assembly.</title>
        <authorList>
            <person name="Kitahara K."/>
            <person name="Miyoshi S."/>
            <person name="Uesaka K."/>
        </authorList>
    </citation>
    <scope>NUCLEOTIDE SEQUENCE [LARGE SCALE GENOMIC DNA]</scope>
    <source>
        <strain evidence="1 2">KK2020170</strain>
    </source>
</reference>
<gene>
    <name evidence="1" type="ORF">KK2020170_25530</name>
</gene>
<accession>A0ABM7S860</accession>
<dbReference type="EMBL" id="AP024749">
    <property type="protein sequence ID" value="BCY29685.1"/>
    <property type="molecule type" value="Genomic_DNA"/>
</dbReference>
<keyword evidence="2" id="KW-1185">Reference proteome</keyword>